<accession>A0A8H7QKF2</accession>
<keyword evidence="2" id="KW-1185">Reference proteome</keyword>
<organism evidence="1 2">
    <name type="scientific">Mucor saturninus</name>
    <dbReference type="NCBI Taxonomy" id="64648"/>
    <lineage>
        <taxon>Eukaryota</taxon>
        <taxon>Fungi</taxon>
        <taxon>Fungi incertae sedis</taxon>
        <taxon>Mucoromycota</taxon>
        <taxon>Mucoromycotina</taxon>
        <taxon>Mucoromycetes</taxon>
        <taxon>Mucorales</taxon>
        <taxon>Mucorineae</taxon>
        <taxon>Mucoraceae</taxon>
        <taxon>Mucor</taxon>
    </lineage>
</organism>
<reference evidence="1" key="1">
    <citation type="submission" date="2020-12" db="EMBL/GenBank/DDBJ databases">
        <title>Metabolic potential, ecology and presence of endohyphal bacteria is reflected in genomic diversity of Mucoromycotina.</title>
        <authorList>
            <person name="Muszewska A."/>
            <person name="Okrasinska A."/>
            <person name="Steczkiewicz K."/>
            <person name="Drgas O."/>
            <person name="Orlowska M."/>
            <person name="Perlinska-Lenart U."/>
            <person name="Aleksandrzak-Piekarczyk T."/>
            <person name="Szatraj K."/>
            <person name="Zielenkiewicz U."/>
            <person name="Pilsyk S."/>
            <person name="Malc E."/>
            <person name="Mieczkowski P."/>
            <person name="Kruszewska J.S."/>
            <person name="Biernat P."/>
            <person name="Pawlowska J."/>
        </authorList>
    </citation>
    <scope>NUCLEOTIDE SEQUENCE</scope>
    <source>
        <strain evidence="1">WA0000017839</strain>
    </source>
</reference>
<evidence type="ECO:0000313" key="1">
    <source>
        <dbReference type="EMBL" id="KAG2193909.1"/>
    </source>
</evidence>
<protein>
    <submittedName>
        <fullName evidence="1">Uncharacterized protein</fullName>
    </submittedName>
</protein>
<sequence>MGPLANFLGLLRNNVGILNIEKITLDVSSTDLGAIQEQERGDTHHNNTVQSKSIADLKAMMWERDRPVFTRELTAFINENSAYPAFLQYFKSWYLGKDAFMRWVRRIPTGHVHQYGDEQLCGELA</sequence>
<dbReference type="AlphaFoldDB" id="A0A8H7QKF2"/>
<dbReference type="OrthoDB" id="2430203at2759"/>
<name>A0A8H7QKF2_9FUNG</name>
<evidence type="ECO:0000313" key="2">
    <source>
        <dbReference type="Proteomes" id="UP000603453"/>
    </source>
</evidence>
<comment type="caution">
    <text evidence="1">The sequence shown here is derived from an EMBL/GenBank/DDBJ whole genome shotgun (WGS) entry which is preliminary data.</text>
</comment>
<dbReference type="Proteomes" id="UP000603453">
    <property type="component" value="Unassembled WGS sequence"/>
</dbReference>
<dbReference type="EMBL" id="JAEPRD010000212">
    <property type="protein sequence ID" value="KAG2193909.1"/>
    <property type="molecule type" value="Genomic_DNA"/>
</dbReference>
<gene>
    <name evidence="1" type="ORF">INT47_004157</name>
</gene>
<proteinExistence type="predicted"/>